<dbReference type="OrthoDB" id="6384490at2"/>
<dbReference type="RefSeq" id="WP_073319503.1">
    <property type="nucleotide sequence ID" value="NZ_FQWD01000002.1"/>
</dbReference>
<evidence type="ECO:0008006" key="3">
    <source>
        <dbReference type="Google" id="ProtNLM"/>
    </source>
</evidence>
<dbReference type="InterPro" id="IPR027417">
    <property type="entry name" value="P-loop_NTPase"/>
</dbReference>
<dbReference type="Gene3D" id="3.40.50.300">
    <property type="entry name" value="P-loop containing nucleotide triphosphate hydrolases"/>
    <property type="match status" value="1"/>
</dbReference>
<evidence type="ECO:0000313" key="2">
    <source>
        <dbReference type="Proteomes" id="UP000184520"/>
    </source>
</evidence>
<dbReference type="EMBL" id="FQWD01000002">
    <property type="protein sequence ID" value="SHG09298.1"/>
    <property type="molecule type" value="Genomic_DNA"/>
</dbReference>
<keyword evidence="2" id="KW-1185">Reference proteome</keyword>
<name>A0A1M5H049_9ALTE</name>
<gene>
    <name evidence="1" type="ORF">SAMN05216361_1249</name>
</gene>
<protein>
    <recommendedName>
        <fullName evidence="3">Sulfotransferase family protein</fullName>
    </recommendedName>
</protein>
<reference evidence="2" key="1">
    <citation type="submission" date="2016-11" db="EMBL/GenBank/DDBJ databases">
        <authorList>
            <person name="Varghese N."/>
            <person name="Submissions S."/>
        </authorList>
    </citation>
    <scope>NUCLEOTIDE SEQUENCE [LARGE SCALE GENOMIC DNA]</scope>
    <source>
        <strain evidence="2">CGMCC 1.8995</strain>
    </source>
</reference>
<dbReference type="AlphaFoldDB" id="A0A1M5H049"/>
<dbReference type="Proteomes" id="UP000184520">
    <property type="component" value="Unassembled WGS sequence"/>
</dbReference>
<evidence type="ECO:0000313" key="1">
    <source>
        <dbReference type="EMBL" id="SHG09298.1"/>
    </source>
</evidence>
<dbReference type="SUPFAM" id="SSF52540">
    <property type="entry name" value="P-loop containing nucleoside triphosphate hydrolases"/>
    <property type="match status" value="1"/>
</dbReference>
<dbReference type="STRING" id="634436.SAMN05216361_1249"/>
<accession>A0A1M5H049</accession>
<organism evidence="1 2">
    <name type="scientific">Marisediminitalea aggregata</name>
    <dbReference type="NCBI Taxonomy" id="634436"/>
    <lineage>
        <taxon>Bacteria</taxon>
        <taxon>Pseudomonadati</taxon>
        <taxon>Pseudomonadota</taxon>
        <taxon>Gammaproteobacteria</taxon>
        <taxon>Alteromonadales</taxon>
        <taxon>Alteromonadaceae</taxon>
        <taxon>Marisediminitalea</taxon>
    </lineage>
</organism>
<proteinExistence type="predicted"/>
<sequence>MKLYLHIGSHKAGSTSIQAFLEDNQAALTERGYYVDDDLTFRDHWQLAAWAGYPDNADYFINTLQAFHDNALKQFIDQFEVTLLQKLEDAKKDGRFHSMVISSESLYSQCLNERAIARLAATLTPHFSSVSVLFYFRDQVAMAKSVYAQLIHGPAMGKQSYPDFVNTVQTESEFDYAHQLDTWAAYFGDDNIHIAEIGRKPGALKGEGLIHHFVSSLALSFSPDEFSIRGKASNRSSDYNNIRLIRRLNQCCSNKFINLSYNSFWVRGWRWLIKRLPVKGRYPEYYDEQIAARFRAGNARMKAKFDSGGQSQ</sequence>